<evidence type="ECO:0000256" key="1">
    <source>
        <dbReference type="ARBA" id="ARBA00023015"/>
    </source>
</evidence>
<keyword evidence="3" id="KW-0804">Transcription</keyword>
<dbReference type="GO" id="GO:0003700">
    <property type="term" value="F:DNA-binding transcription factor activity"/>
    <property type="evidence" value="ECO:0007669"/>
    <property type="project" value="InterPro"/>
</dbReference>
<evidence type="ECO:0000259" key="4">
    <source>
        <dbReference type="PROSITE" id="PS50949"/>
    </source>
</evidence>
<dbReference type="Gene3D" id="1.10.10.10">
    <property type="entry name" value="Winged helix-like DNA-binding domain superfamily/Winged helix DNA-binding domain"/>
    <property type="match status" value="2"/>
</dbReference>
<keyword evidence="6" id="KW-1185">Reference proteome</keyword>
<evidence type="ECO:0000313" key="6">
    <source>
        <dbReference type="Proteomes" id="UP000502041"/>
    </source>
</evidence>
<dbReference type="InterPro" id="IPR000524">
    <property type="entry name" value="Tscrpt_reg_HTH_GntR"/>
</dbReference>
<dbReference type="InterPro" id="IPR036388">
    <property type="entry name" value="WH-like_DNA-bd_sf"/>
</dbReference>
<feature type="domain" description="HTH gntR-type" evidence="4">
    <location>
        <begin position="9"/>
        <end position="76"/>
    </location>
</feature>
<accession>A0A6H2HAT4</accession>
<dbReference type="EMBL" id="CP051461">
    <property type="protein sequence ID" value="QJC56991.1"/>
    <property type="molecule type" value="Genomic_DNA"/>
</dbReference>
<evidence type="ECO:0000256" key="2">
    <source>
        <dbReference type="ARBA" id="ARBA00023125"/>
    </source>
</evidence>
<dbReference type="Pfam" id="PF00392">
    <property type="entry name" value="GntR"/>
    <property type="match status" value="1"/>
</dbReference>
<dbReference type="InterPro" id="IPR011711">
    <property type="entry name" value="GntR_C"/>
</dbReference>
<dbReference type="SMART" id="SM00345">
    <property type="entry name" value="HTH_GNTR"/>
    <property type="match status" value="2"/>
</dbReference>
<dbReference type="AlphaFoldDB" id="A0A6H2HAT4"/>
<sequence length="349" mass="39243">MKKISSKPGPIYAEISHLLRRAIKSGLIEKGLVLIEGHVAELLGATRTPVRQALSALKSEGLISRFDGRGYTAGPAGLTPLRRELEASMLGITAARKPVRKLTGWQAIYETVERDVVHLSVFGDYRINEVELARHYSVGRMAARDVLLRLERLGITEKDERSRWRVTPLNDNRIEQLYELRWLLEPAALASAMTASTATKIQSQLQTSPEKVGSKDSKSMMANLRKAIHSYPKVDRQALDELENDLHVDYLAQCPNKELLQSLERTRCLLTLGKHVLGKSAPMPPLDPFLAEHLAIFKAIDQQDSLKAQDLLRTHLEKSSRKVLLRAAHVRENFSNPKLSYIELVKKLI</sequence>
<dbReference type="PANTHER" id="PTHR43537:SF5">
    <property type="entry name" value="UXU OPERON TRANSCRIPTIONAL REGULATOR"/>
    <property type="match status" value="1"/>
</dbReference>
<reference evidence="5 6" key="1">
    <citation type="submission" date="2020-04" db="EMBL/GenBank/DDBJ databases">
        <title>Complete genome of a Psychrophilic, Marine, Gas Vacuolate Bacterium Polaromonas vacuolata KCTC 22033T.</title>
        <authorList>
            <person name="Hwang K."/>
            <person name="Kim K.M."/>
        </authorList>
    </citation>
    <scope>NUCLEOTIDE SEQUENCE [LARGE SCALE GENOMIC DNA]</scope>
    <source>
        <strain evidence="5 6">KCTC 22033</strain>
    </source>
</reference>
<dbReference type="Gene3D" id="1.20.120.530">
    <property type="entry name" value="GntR ligand-binding domain-like"/>
    <property type="match status" value="1"/>
</dbReference>
<protein>
    <submittedName>
        <fullName evidence="5">Putative HTH-type transcriptional regulator LgoR</fullName>
    </submittedName>
</protein>
<name>A0A6H2HAT4_9BURK</name>
<dbReference type="KEGG" id="pvac:HC248_02302"/>
<dbReference type="GO" id="GO:0003677">
    <property type="term" value="F:DNA binding"/>
    <property type="evidence" value="ECO:0007669"/>
    <property type="project" value="UniProtKB-KW"/>
</dbReference>
<dbReference type="Proteomes" id="UP000502041">
    <property type="component" value="Chromosome"/>
</dbReference>
<proteinExistence type="predicted"/>
<dbReference type="SUPFAM" id="SSF48008">
    <property type="entry name" value="GntR ligand-binding domain-like"/>
    <property type="match status" value="1"/>
</dbReference>
<gene>
    <name evidence="5" type="primary">lgoR</name>
    <name evidence="5" type="ORF">HC248_02302</name>
</gene>
<dbReference type="SUPFAM" id="SSF46785">
    <property type="entry name" value="Winged helix' DNA-binding domain"/>
    <property type="match status" value="2"/>
</dbReference>
<dbReference type="RefSeq" id="WP_168922566.1">
    <property type="nucleotide sequence ID" value="NZ_CP051461.1"/>
</dbReference>
<dbReference type="InterPro" id="IPR008920">
    <property type="entry name" value="TF_FadR/GntR_C"/>
</dbReference>
<organism evidence="5 6">
    <name type="scientific">Polaromonas vacuolata</name>
    <dbReference type="NCBI Taxonomy" id="37448"/>
    <lineage>
        <taxon>Bacteria</taxon>
        <taxon>Pseudomonadati</taxon>
        <taxon>Pseudomonadota</taxon>
        <taxon>Betaproteobacteria</taxon>
        <taxon>Burkholderiales</taxon>
        <taxon>Comamonadaceae</taxon>
        <taxon>Polaromonas</taxon>
    </lineage>
</organism>
<keyword evidence="2" id="KW-0238">DNA-binding</keyword>
<dbReference type="Pfam" id="PF07729">
    <property type="entry name" value="FCD"/>
    <property type="match status" value="1"/>
</dbReference>
<evidence type="ECO:0000256" key="3">
    <source>
        <dbReference type="ARBA" id="ARBA00023163"/>
    </source>
</evidence>
<dbReference type="InterPro" id="IPR036390">
    <property type="entry name" value="WH_DNA-bd_sf"/>
</dbReference>
<dbReference type="PROSITE" id="PS50949">
    <property type="entry name" value="HTH_GNTR"/>
    <property type="match status" value="1"/>
</dbReference>
<evidence type="ECO:0000313" key="5">
    <source>
        <dbReference type="EMBL" id="QJC56991.1"/>
    </source>
</evidence>
<keyword evidence="1" id="KW-0805">Transcription regulation</keyword>
<dbReference type="PANTHER" id="PTHR43537">
    <property type="entry name" value="TRANSCRIPTIONAL REGULATOR, GNTR FAMILY"/>
    <property type="match status" value="1"/>
</dbReference>